<dbReference type="Pfam" id="PF13671">
    <property type="entry name" value="AAA_33"/>
    <property type="match status" value="1"/>
</dbReference>
<dbReference type="GO" id="GO:0005524">
    <property type="term" value="F:ATP binding"/>
    <property type="evidence" value="ECO:0007669"/>
    <property type="project" value="UniProtKB-KW"/>
</dbReference>
<dbReference type="Gene3D" id="3.40.50.300">
    <property type="entry name" value="P-loop containing nucleotide triphosphate hydrolases"/>
    <property type="match status" value="1"/>
</dbReference>
<keyword evidence="1" id="KW-0067">ATP-binding</keyword>
<reference evidence="1 2" key="1">
    <citation type="submission" date="2020-03" db="EMBL/GenBank/DDBJ databases">
        <title>WGS of actinomycetes isolated from Thailand.</title>
        <authorList>
            <person name="Thawai C."/>
        </authorList>
    </citation>
    <scope>NUCLEOTIDE SEQUENCE [LARGE SCALE GENOMIC DNA]</scope>
    <source>
        <strain evidence="1 2">FMUSA5-5</strain>
    </source>
</reference>
<gene>
    <name evidence="1" type="ORF">HCN51_45595</name>
</gene>
<name>A0ABX1BFV1_9ACTN</name>
<keyword evidence="2" id="KW-1185">Reference proteome</keyword>
<dbReference type="RefSeq" id="WP_168018167.1">
    <property type="nucleotide sequence ID" value="NZ_JAATEP010000052.1"/>
</dbReference>
<protein>
    <submittedName>
        <fullName evidence="1">ATP-binding protein</fullName>
    </submittedName>
</protein>
<evidence type="ECO:0000313" key="2">
    <source>
        <dbReference type="Proteomes" id="UP000696294"/>
    </source>
</evidence>
<comment type="caution">
    <text evidence="1">The sequence shown here is derived from an EMBL/GenBank/DDBJ whole genome shotgun (WGS) entry which is preliminary data.</text>
</comment>
<proteinExistence type="predicted"/>
<sequence length="344" mass="38345">MQLTTIHRPGWQPLVLRQHREAHGLTLEAAGDQLRQVARRHGLTAPAANFQTLWAHEQGSVYPGPHYRRAYCLLYQANEPTLGFRLALPGEITEVENSISELPQPTDPATDNAAAQVIEQTLLKVSGTPSNAEQNALLNRVVDAWRRRHGKGSPKPILTLVGGYAGSGKTEFSRFLSDITGWAFLDKDSLTRPMAERLLISLGADPHDRHTELYLREVRPLEYRCLMETAFDNLNAGTSAILSAPFIAELTDPDWVTRLTHRCAAKGIDVAVVWVRCDAASMREYIEFRGAPRDAWKLQNWQAYVDTLNTDTSPPTAHITVDNRLGAAISLADQTRETLKRILT</sequence>
<dbReference type="Proteomes" id="UP000696294">
    <property type="component" value="Unassembled WGS sequence"/>
</dbReference>
<organism evidence="1 2">
    <name type="scientific">Nonomuraea composti</name>
    <dbReference type="NCBI Taxonomy" id="2720023"/>
    <lineage>
        <taxon>Bacteria</taxon>
        <taxon>Bacillati</taxon>
        <taxon>Actinomycetota</taxon>
        <taxon>Actinomycetes</taxon>
        <taxon>Streptosporangiales</taxon>
        <taxon>Streptosporangiaceae</taxon>
        <taxon>Nonomuraea</taxon>
    </lineage>
</organism>
<dbReference type="EMBL" id="JAATEP010000052">
    <property type="protein sequence ID" value="NJP96630.1"/>
    <property type="molecule type" value="Genomic_DNA"/>
</dbReference>
<dbReference type="InterPro" id="IPR027417">
    <property type="entry name" value="P-loop_NTPase"/>
</dbReference>
<dbReference type="SUPFAM" id="SSF52540">
    <property type="entry name" value="P-loop containing nucleoside triphosphate hydrolases"/>
    <property type="match status" value="1"/>
</dbReference>
<evidence type="ECO:0000313" key="1">
    <source>
        <dbReference type="EMBL" id="NJP96630.1"/>
    </source>
</evidence>
<accession>A0ABX1BFV1</accession>
<keyword evidence="1" id="KW-0547">Nucleotide-binding</keyword>